<evidence type="ECO:0000313" key="10">
    <source>
        <dbReference type="Proteomes" id="UP001549749"/>
    </source>
</evidence>
<gene>
    <name evidence="9" type="ORF">ABR189_22190</name>
</gene>
<evidence type="ECO:0000256" key="5">
    <source>
        <dbReference type="ARBA" id="ARBA00023136"/>
    </source>
</evidence>
<dbReference type="PROSITE" id="PS52016">
    <property type="entry name" value="TONB_DEPENDENT_REC_3"/>
    <property type="match status" value="1"/>
</dbReference>
<keyword evidence="5 7" id="KW-0472">Membrane</keyword>
<comment type="caution">
    <text evidence="9">The sequence shown here is derived from an EMBL/GenBank/DDBJ whole genome shotgun (WGS) entry which is preliminary data.</text>
</comment>
<dbReference type="RefSeq" id="WP_354662677.1">
    <property type="nucleotide sequence ID" value="NZ_JBEXAC010000002.1"/>
</dbReference>
<proteinExistence type="inferred from homology"/>
<dbReference type="InterPro" id="IPR023996">
    <property type="entry name" value="TonB-dep_OMP_SusC/RagA"/>
</dbReference>
<dbReference type="Gene3D" id="2.40.170.20">
    <property type="entry name" value="TonB-dependent receptor, beta-barrel domain"/>
    <property type="match status" value="1"/>
</dbReference>
<keyword evidence="6 7" id="KW-0998">Cell outer membrane</keyword>
<dbReference type="InterPro" id="IPR012910">
    <property type="entry name" value="Plug_dom"/>
</dbReference>
<evidence type="ECO:0000313" key="9">
    <source>
        <dbReference type="EMBL" id="MET7000117.1"/>
    </source>
</evidence>
<dbReference type="InterPro" id="IPR023997">
    <property type="entry name" value="TonB-dep_OMP_SusC/RagA_CS"/>
</dbReference>
<evidence type="ECO:0000256" key="6">
    <source>
        <dbReference type="ARBA" id="ARBA00023237"/>
    </source>
</evidence>
<dbReference type="SUPFAM" id="SSF56935">
    <property type="entry name" value="Porins"/>
    <property type="match status" value="1"/>
</dbReference>
<dbReference type="InterPro" id="IPR037066">
    <property type="entry name" value="Plug_dom_sf"/>
</dbReference>
<evidence type="ECO:0000256" key="7">
    <source>
        <dbReference type="PROSITE-ProRule" id="PRU01360"/>
    </source>
</evidence>
<dbReference type="InterPro" id="IPR008969">
    <property type="entry name" value="CarboxyPept-like_regulatory"/>
</dbReference>
<keyword evidence="2 7" id="KW-0813">Transport</keyword>
<dbReference type="InterPro" id="IPR036942">
    <property type="entry name" value="Beta-barrel_TonB_sf"/>
</dbReference>
<dbReference type="Pfam" id="PF13715">
    <property type="entry name" value="CarbopepD_reg_2"/>
    <property type="match status" value="1"/>
</dbReference>
<comment type="subcellular location">
    <subcellularLocation>
        <location evidence="1 7">Cell outer membrane</location>
        <topology evidence="1 7">Multi-pass membrane protein</topology>
    </subcellularLocation>
</comment>
<feature type="domain" description="TonB-dependent receptor plug" evidence="8">
    <location>
        <begin position="233"/>
        <end position="368"/>
    </location>
</feature>
<dbReference type="EMBL" id="JBEXAC010000002">
    <property type="protein sequence ID" value="MET7000117.1"/>
    <property type="molecule type" value="Genomic_DNA"/>
</dbReference>
<reference evidence="9 10" key="1">
    <citation type="submission" date="2024-06" db="EMBL/GenBank/DDBJ databases">
        <title>Chitinophaga defluvii sp. nov., isolated from municipal sewage.</title>
        <authorList>
            <person name="Zhang L."/>
        </authorList>
    </citation>
    <scope>NUCLEOTIDE SEQUENCE [LARGE SCALE GENOMIC DNA]</scope>
    <source>
        <strain evidence="9 10">H8</strain>
    </source>
</reference>
<keyword evidence="4 7" id="KW-0812">Transmembrane</keyword>
<dbReference type="Gene3D" id="3.55.50.30">
    <property type="match status" value="1"/>
</dbReference>
<dbReference type="SUPFAM" id="SSF49464">
    <property type="entry name" value="Carboxypeptidase regulatory domain-like"/>
    <property type="match status" value="1"/>
</dbReference>
<evidence type="ECO:0000256" key="3">
    <source>
        <dbReference type="ARBA" id="ARBA00022452"/>
    </source>
</evidence>
<organism evidence="9 10">
    <name type="scientific">Chitinophaga defluvii</name>
    <dbReference type="NCBI Taxonomy" id="3163343"/>
    <lineage>
        <taxon>Bacteria</taxon>
        <taxon>Pseudomonadati</taxon>
        <taxon>Bacteroidota</taxon>
        <taxon>Chitinophagia</taxon>
        <taxon>Chitinophagales</taxon>
        <taxon>Chitinophagaceae</taxon>
        <taxon>Chitinophaga</taxon>
    </lineage>
</organism>
<dbReference type="Pfam" id="PF07715">
    <property type="entry name" value="Plug"/>
    <property type="match status" value="1"/>
</dbReference>
<accession>A0ABV2TBU0</accession>
<evidence type="ECO:0000256" key="4">
    <source>
        <dbReference type="ARBA" id="ARBA00022692"/>
    </source>
</evidence>
<dbReference type="NCBIfam" id="TIGR04056">
    <property type="entry name" value="OMP_RagA_SusC"/>
    <property type="match status" value="1"/>
</dbReference>
<protein>
    <submittedName>
        <fullName evidence="9">SusC/RagA family TonB-linked outer membrane protein</fullName>
    </submittedName>
</protein>
<name>A0ABV2TBU0_9BACT</name>
<dbReference type="NCBIfam" id="TIGR04057">
    <property type="entry name" value="SusC_RagA_signa"/>
    <property type="match status" value="1"/>
</dbReference>
<keyword evidence="10" id="KW-1185">Reference proteome</keyword>
<evidence type="ECO:0000256" key="2">
    <source>
        <dbReference type="ARBA" id="ARBA00022448"/>
    </source>
</evidence>
<comment type="similarity">
    <text evidence="7">Belongs to the TonB-dependent receptor family.</text>
</comment>
<keyword evidence="3 7" id="KW-1134">Transmembrane beta strand</keyword>
<evidence type="ECO:0000259" key="8">
    <source>
        <dbReference type="Pfam" id="PF07715"/>
    </source>
</evidence>
<sequence length="1117" mass="124797">MYKNFTKLTDVLRGYSQQFMRVMRITAFLMLLCLLQLSAKTNAQLISLSGEKMPLMEVLKEIHRQSGVDFIFAASSLKYAHPVTVDIHETPLNEALRQVFAGQPLAYEIADGAVTVWGKTPRLSDNPDDNTSPAIAYDEIRGRVVDSLGKGLPSVTIRVKGAEIATKTDQSGYFVLYKVPADAMIEITSLGYKPYAVRANSLPDPVVFVLKQATSTLDEAVVQAYGTTTRRFNTGNIARISAADIETQPVANPLAALQGRVPGMLVTQTSGIPGAAVNIEIRGRTAIDKSITSDQPLFVIDGVPYSNGNKSLEMGNWSASTPSLQIQSMVKGGISPFQGINPQDIESIEVLKDADATAIYGSRGANGVILISTKRGKAGKASFSINSYQGISFVPDNVKMMDTRQYIAARKQAFKNSGIAMTTANAPDILVWDTTRNYNYAKMFTDNIANTHSSQLSLTGGNRLTQFSLRGGYNRENTIMDPDHKSERINVSFSLNQKSTNEKLNVLFSGSFGNSVTEMINQDMSRFRIMAPNMRMLDDQGKPLWEEYNYTVFNPFAELLKKNNFTSKTLYGNIQPSYRFNEHLKISANIGYNLSINDQDAIVPLTSLKPGPTLKSSRVLSNSRNQNLSIEPQLDYGRQLFGGDLNILFGGTYQSTNTSGTRIDAQNFPSDEALRLLNNALSYSVYETASQYKYIAAFGRVNYNFHNTYIANFTARRDGSSRFGAGKRFSNFGAAGLAWIFTNQFDLKDKLPWLSFGKLRGSLGITGNDKIPDYQYLDTWAVNNYFRYPSLNDQFLYPDKLYNPSYHWESTRKTELALEFGLFNDRVLFSPVYFRNISSNQLVNYKLPKMTGFNEVVANLPATVVNDGFEFTLSSDNIKRKDFSWHTDVNFSVPRNKLKAFPDIENSSYYTTYVVGKPLNVIYLLDFLGVNPETGDPMFLDVNKDGLLNTDDYVPTGTLDPKFYGGIQNTFTYKNFRLDFFFLFRNTMGGNYLRFAPSGQGDYVNWPVVDDKVWEKPGDIVSRPKLLAVNTTEVQNFRRYSNAIYSNASYIRLNNASLSYTLPERITGKAGISTLRVYILGQNLWTITKYKVGDPEIQSYLSTPSLCTITGGFQLTF</sequence>
<dbReference type="Proteomes" id="UP001549749">
    <property type="component" value="Unassembled WGS sequence"/>
</dbReference>
<evidence type="ECO:0000256" key="1">
    <source>
        <dbReference type="ARBA" id="ARBA00004571"/>
    </source>
</evidence>
<dbReference type="Gene3D" id="2.60.40.1120">
    <property type="entry name" value="Carboxypeptidase-like, regulatory domain"/>
    <property type="match status" value="1"/>
</dbReference>
<dbReference type="InterPro" id="IPR039426">
    <property type="entry name" value="TonB-dep_rcpt-like"/>
</dbReference>
<dbReference type="Gene3D" id="2.170.130.10">
    <property type="entry name" value="TonB-dependent receptor, plug domain"/>
    <property type="match status" value="1"/>
</dbReference>